<sequence>MITVGVIVLPERSFRRPAGDAGSVDSYPCRTILHVAQGLTPSDVVLPAPNPALLAPYLKGALELQEQGANVVTTTCGFLIPLQRAIAEQLRIPFVASSLLQIPLVYRLVRGRVGVITANDEALTKTYLQLADVSNDVPIAVLGLQNHKEFADPYLNGVGRLDMERIGASVARASQQLLQRFPDIKAFVCECHNLPPFGPAIQRRTGKPVFDILSLVSFALHGVNKPVFAPV</sequence>
<accession>A0A2U3QA34</accession>
<dbReference type="RefSeq" id="WP_145987081.1">
    <property type="nucleotide sequence ID" value="NZ_LS398110.1"/>
</dbReference>
<proteinExistence type="predicted"/>
<evidence type="ECO:0000313" key="2">
    <source>
        <dbReference type="Proteomes" id="UP000246085"/>
    </source>
</evidence>
<evidence type="ECO:0008006" key="3">
    <source>
        <dbReference type="Google" id="ProtNLM"/>
    </source>
</evidence>
<dbReference type="KEGG" id="bvz:BRAD3257_7566"/>
<dbReference type="Proteomes" id="UP000246085">
    <property type="component" value="Chromosome BRAD3257"/>
</dbReference>
<evidence type="ECO:0000313" key="1">
    <source>
        <dbReference type="EMBL" id="SPP98263.1"/>
    </source>
</evidence>
<gene>
    <name evidence="1" type="ORF">BRAD3257_7566</name>
</gene>
<dbReference type="EMBL" id="LS398110">
    <property type="protein sequence ID" value="SPP98263.1"/>
    <property type="molecule type" value="Genomic_DNA"/>
</dbReference>
<reference evidence="1 2" key="1">
    <citation type="submission" date="2018-03" db="EMBL/GenBank/DDBJ databases">
        <authorList>
            <person name="Gully D."/>
        </authorList>
    </citation>
    <scope>NUCLEOTIDE SEQUENCE [LARGE SCALE GENOMIC DNA]</scope>
    <source>
        <strain evidence="1">ORS3257</strain>
    </source>
</reference>
<organism evidence="1 2">
    <name type="scientific">Bradyrhizobium vignae</name>
    <dbReference type="NCBI Taxonomy" id="1549949"/>
    <lineage>
        <taxon>Bacteria</taxon>
        <taxon>Pseudomonadati</taxon>
        <taxon>Pseudomonadota</taxon>
        <taxon>Alphaproteobacteria</taxon>
        <taxon>Hyphomicrobiales</taxon>
        <taxon>Nitrobacteraceae</taxon>
        <taxon>Bradyrhizobium</taxon>
    </lineage>
</organism>
<name>A0A2U3QA34_9BRAD</name>
<protein>
    <recommendedName>
        <fullName evidence="3">Aspartate/glutamate racemase family protein</fullName>
    </recommendedName>
</protein>
<dbReference type="AlphaFoldDB" id="A0A2U3QA34"/>